<proteinExistence type="predicted"/>
<comment type="caution">
    <text evidence="2">The sequence shown here is derived from an EMBL/GenBank/DDBJ whole genome shotgun (WGS) entry which is preliminary data.</text>
</comment>
<dbReference type="PANTHER" id="PTHR42663:SF6">
    <property type="entry name" value="HYDROLASE C777.06C-RELATED"/>
    <property type="match status" value="1"/>
</dbReference>
<keyword evidence="3" id="KW-1185">Reference proteome</keyword>
<gene>
    <name evidence="2" type="ORF">Q9291_04740</name>
</gene>
<dbReference type="RefSeq" id="WP_306388876.1">
    <property type="nucleotide sequence ID" value="NZ_JAVCAP010000009.1"/>
</dbReference>
<protein>
    <submittedName>
        <fullName evidence="2">MBL fold metallo-hydrolase</fullName>
    </submittedName>
</protein>
<dbReference type="Pfam" id="PF12706">
    <property type="entry name" value="Lactamase_B_2"/>
    <property type="match status" value="1"/>
</dbReference>
<dbReference type="CDD" id="cd16279">
    <property type="entry name" value="metallo-hydrolase-like_MBL-fold"/>
    <property type="match status" value="1"/>
</dbReference>
<dbReference type="Proteomes" id="UP001225906">
    <property type="component" value="Unassembled WGS sequence"/>
</dbReference>
<feature type="domain" description="Metallo-beta-lactamase" evidence="1">
    <location>
        <begin position="48"/>
        <end position="225"/>
    </location>
</feature>
<organism evidence="2 3">
    <name type="scientific">Methylophilus aquaticus</name>
    <dbReference type="NCBI Taxonomy" id="1971610"/>
    <lineage>
        <taxon>Bacteria</taxon>
        <taxon>Pseudomonadati</taxon>
        <taxon>Pseudomonadota</taxon>
        <taxon>Betaproteobacteria</taxon>
        <taxon>Nitrosomonadales</taxon>
        <taxon>Methylophilaceae</taxon>
        <taxon>Methylophilus</taxon>
    </lineage>
</organism>
<dbReference type="Gene3D" id="3.60.15.10">
    <property type="entry name" value="Ribonuclease Z/Hydroxyacylglutathione hydrolase-like"/>
    <property type="match status" value="1"/>
</dbReference>
<name>A0ABT9JSP3_9PROT</name>
<reference evidence="3" key="1">
    <citation type="journal article" date="2019" name="Int. J. Syst. Evol. Microbiol.">
        <title>The Global Catalogue of Microorganisms (GCM) 10K type strain sequencing project: providing services to taxonomists for standard genome sequencing and annotation.</title>
        <authorList>
            <consortium name="The Broad Institute Genomics Platform"/>
            <consortium name="The Broad Institute Genome Sequencing Center for Infectious Disease"/>
            <person name="Wu L."/>
            <person name="Ma J."/>
        </authorList>
    </citation>
    <scope>NUCLEOTIDE SEQUENCE [LARGE SCALE GENOMIC DNA]</scope>
    <source>
        <strain evidence="3">VKM B-3159</strain>
    </source>
</reference>
<accession>A0ABT9JSP3</accession>
<dbReference type="SUPFAM" id="SSF56281">
    <property type="entry name" value="Metallo-hydrolase/oxidoreductase"/>
    <property type="match status" value="1"/>
</dbReference>
<dbReference type="InterPro" id="IPR036866">
    <property type="entry name" value="RibonucZ/Hydroxyglut_hydro"/>
</dbReference>
<dbReference type="PANTHER" id="PTHR42663">
    <property type="entry name" value="HYDROLASE C777.06C-RELATED-RELATED"/>
    <property type="match status" value="1"/>
</dbReference>
<evidence type="ECO:0000313" key="3">
    <source>
        <dbReference type="Proteomes" id="UP001225906"/>
    </source>
</evidence>
<evidence type="ECO:0000313" key="2">
    <source>
        <dbReference type="EMBL" id="MDP8567146.1"/>
    </source>
</evidence>
<evidence type="ECO:0000259" key="1">
    <source>
        <dbReference type="Pfam" id="PF12706"/>
    </source>
</evidence>
<dbReference type="InterPro" id="IPR001279">
    <property type="entry name" value="Metallo-B-lactamas"/>
</dbReference>
<sequence>MQLTVLGVGSSAGTPAIGCGCATCTSADPRNQRTRCSSMITLEDGQVILMDTTPDLRQQALREHMRRVDAVLYTHTHADHLHGIDDLRAFCQINRRQIPLYSYPEAITHIQEKFGYTLREPSSYWDLPVLAAHVVEAPFEVCGVQVTPIPVMHGRIRIYAYRIGNLVYMTDVSAIPEASFALLQGVEVLLIDCLRDTPHPTHVNVEQSLALIAQMGARRNILIHMTHELEYHALTARLPANVEVGYDGLQVTLV</sequence>
<dbReference type="EMBL" id="JAVCAP010000009">
    <property type="protein sequence ID" value="MDP8567146.1"/>
    <property type="molecule type" value="Genomic_DNA"/>
</dbReference>